<accession>A0ABR7FBL3</accession>
<organism evidence="1 2">
    <name type="scientific">Blautia celeris</name>
    <dbReference type="NCBI Taxonomy" id="2763026"/>
    <lineage>
        <taxon>Bacteria</taxon>
        <taxon>Bacillati</taxon>
        <taxon>Bacillota</taxon>
        <taxon>Clostridia</taxon>
        <taxon>Lachnospirales</taxon>
        <taxon>Lachnospiraceae</taxon>
        <taxon>Blautia</taxon>
    </lineage>
</organism>
<dbReference type="RefSeq" id="WP_103732740.1">
    <property type="nucleotide sequence ID" value="NZ_JACOOU010000003.1"/>
</dbReference>
<dbReference type="EMBL" id="JACOOU010000003">
    <property type="protein sequence ID" value="MBC5672597.1"/>
    <property type="molecule type" value="Genomic_DNA"/>
</dbReference>
<reference evidence="1 2" key="1">
    <citation type="submission" date="2020-08" db="EMBL/GenBank/DDBJ databases">
        <title>Genome public.</title>
        <authorList>
            <person name="Liu C."/>
            <person name="Sun Q."/>
        </authorList>
    </citation>
    <scope>NUCLEOTIDE SEQUENCE [LARGE SCALE GENOMIC DNA]</scope>
    <source>
        <strain evidence="1 2">NSJ-34</strain>
    </source>
</reference>
<comment type="caution">
    <text evidence="1">The sequence shown here is derived from an EMBL/GenBank/DDBJ whole genome shotgun (WGS) entry which is preliminary data.</text>
</comment>
<sequence>MGLLNIFKRKDDFNSQASSYLSEAKELADILNVANDPNEYFKAYNELIEILHKLISFENHVKFKGKMPSEILDDVLDQKEISINNLINRYWIFCCNHSSSTPPYDRFHKSLEKYQNHLSATNISLYKSKAASIPNDNTDKEISRKDMERYNRRPYQMCDMIYYEGKALMLLNTNNQFQALQDICSMNTLMQAAKEYAEITDDLFICTEEIKFDFNIVDKGKPYQRTEYYTYIECTPFTPKMKDAKYPYCLHFATENLNKYQPDENYFGRIYYMQDGNIGKSEIVYWIKHKMYVFYFGMIGSTLTIKKVETNTSDGNRKILYKMP</sequence>
<protein>
    <submittedName>
        <fullName evidence="1">Uncharacterized protein</fullName>
    </submittedName>
</protein>
<proteinExistence type="predicted"/>
<dbReference type="Proteomes" id="UP000654573">
    <property type="component" value="Unassembled WGS sequence"/>
</dbReference>
<evidence type="ECO:0000313" key="2">
    <source>
        <dbReference type="Proteomes" id="UP000654573"/>
    </source>
</evidence>
<keyword evidence="2" id="KW-1185">Reference proteome</keyword>
<evidence type="ECO:0000313" key="1">
    <source>
        <dbReference type="EMBL" id="MBC5672597.1"/>
    </source>
</evidence>
<gene>
    <name evidence="1" type="ORF">H8S76_10085</name>
</gene>
<name>A0ABR7FBL3_9FIRM</name>